<keyword evidence="3" id="KW-1185">Reference proteome</keyword>
<protein>
    <submittedName>
        <fullName evidence="2">Uncharacterized protein</fullName>
    </submittedName>
</protein>
<reference evidence="2" key="4">
    <citation type="submission" date="2019-03" db="UniProtKB">
        <authorList>
            <consortium name="EnsemblPlants"/>
        </authorList>
    </citation>
    <scope>IDENTIFICATION</scope>
</reference>
<keyword evidence="1" id="KW-0812">Transmembrane</keyword>
<name>A0A453LVH2_AEGTS</name>
<reference evidence="2" key="3">
    <citation type="journal article" date="2017" name="Nature">
        <title>Genome sequence of the progenitor of the wheat D genome Aegilops tauschii.</title>
        <authorList>
            <person name="Luo M.C."/>
            <person name="Gu Y.Q."/>
            <person name="Puiu D."/>
            <person name="Wang H."/>
            <person name="Twardziok S.O."/>
            <person name="Deal K.R."/>
            <person name="Huo N."/>
            <person name="Zhu T."/>
            <person name="Wang L."/>
            <person name="Wang Y."/>
            <person name="McGuire P.E."/>
            <person name="Liu S."/>
            <person name="Long H."/>
            <person name="Ramasamy R.K."/>
            <person name="Rodriguez J.C."/>
            <person name="Van S.L."/>
            <person name="Yuan L."/>
            <person name="Wang Z."/>
            <person name="Xia Z."/>
            <person name="Xiao L."/>
            <person name="Anderson O.D."/>
            <person name="Ouyang S."/>
            <person name="Liang Y."/>
            <person name="Zimin A.V."/>
            <person name="Pertea G."/>
            <person name="Qi P."/>
            <person name="Bennetzen J.L."/>
            <person name="Dai X."/>
            <person name="Dawson M.W."/>
            <person name="Muller H.G."/>
            <person name="Kugler K."/>
            <person name="Rivarola-Duarte L."/>
            <person name="Spannagl M."/>
            <person name="Mayer K.F.X."/>
            <person name="Lu F.H."/>
            <person name="Bevan M.W."/>
            <person name="Leroy P."/>
            <person name="Li P."/>
            <person name="You F.M."/>
            <person name="Sun Q."/>
            <person name="Liu Z."/>
            <person name="Lyons E."/>
            <person name="Wicker T."/>
            <person name="Salzberg S.L."/>
            <person name="Devos K.M."/>
            <person name="Dvorak J."/>
        </authorList>
    </citation>
    <scope>NUCLEOTIDE SEQUENCE [LARGE SCALE GENOMIC DNA]</scope>
    <source>
        <strain evidence="2">cv. AL8/78</strain>
    </source>
</reference>
<dbReference type="Proteomes" id="UP000015105">
    <property type="component" value="Chromosome 5D"/>
</dbReference>
<organism evidence="2 3">
    <name type="scientific">Aegilops tauschii subsp. strangulata</name>
    <name type="common">Goatgrass</name>
    <dbReference type="NCBI Taxonomy" id="200361"/>
    <lineage>
        <taxon>Eukaryota</taxon>
        <taxon>Viridiplantae</taxon>
        <taxon>Streptophyta</taxon>
        <taxon>Embryophyta</taxon>
        <taxon>Tracheophyta</taxon>
        <taxon>Spermatophyta</taxon>
        <taxon>Magnoliopsida</taxon>
        <taxon>Liliopsida</taxon>
        <taxon>Poales</taxon>
        <taxon>Poaceae</taxon>
        <taxon>BOP clade</taxon>
        <taxon>Pooideae</taxon>
        <taxon>Triticodae</taxon>
        <taxon>Triticeae</taxon>
        <taxon>Triticinae</taxon>
        <taxon>Aegilops</taxon>
    </lineage>
</organism>
<keyword evidence="1" id="KW-1133">Transmembrane helix</keyword>
<accession>A0A453LVH2</accession>
<reference evidence="3" key="1">
    <citation type="journal article" date="2014" name="Science">
        <title>Ancient hybridizations among the ancestral genomes of bread wheat.</title>
        <authorList>
            <consortium name="International Wheat Genome Sequencing Consortium,"/>
            <person name="Marcussen T."/>
            <person name="Sandve S.R."/>
            <person name="Heier L."/>
            <person name="Spannagl M."/>
            <person name="Pfeifer M."/>
            <person name="Jakobsen K.S."/>
            <person name="Wulff B.B."/>
            <person name="Steuernagel B."/>
            <person name="Mayer K.F."/>
            <person name="Olsen O.A."/>
        </authorList>
    </citation>
    <scope>NUCLEOTIDE SEQUENCE [LARGE SCALE GENOMIC DNA]</scope>
    <source>
        <strain evidence="3">cv. AL8/78</strain>
    </source>
</reference>
<evidence type="ECO:0000256" key="1">
    <source>
        <dbReference type="SAM" id="Phobius"/>
    </source>
</evidence>
<sequence>MMIYLLKELVLRILLSRLNYRRLTRLLSFSYFLPDEFRNKQVRCIFYAIMEYSIYLKVGPLVLFTLLLSRFV</sequence>
<keyword evidence="1" id="KW-0472">Membrane</keyword>
<feature type="transmembrane region" description="Helical" evidence="1">
    <location>
        <begin position="45"/>
        <end position="68"/>
    </location>
</feature>
<dbReference type="AlphaFoldDB" id="A0A453LVH2"/>
<evidence type="ECO:0000313" key="3">
    <source>
        <dbReference type="Proteomes" id="UP000015105"/>
    </source>
</evidence>
<reference evidence="3" key="2">
    <citation type="journal article" date="2017" name="Nat. Plants">
        <title>The Aegilops tauschii genome reveals multiple impacts of transposons.</title>
        <authorList>
            <person name="Zhao G."/>
            <person name="Zou C."/>
            <person name="Li K."/>
            <person name="Wang K."/>
            <person name="Li T."/>
            <person name="Gao L."/>
            <person name="Zhang X."/>
            <person name="Wang H."/>
            <person name="Yang Z."/>
            <person name="Liu X."/>
            <person name="Jiang W."/>
            <person name="Mao L."/>
            <person name="Kong X."/>
            <person name="Jiao Y."/>
            <person name="Jia J."/>
        </authorList>
    </citation>
    <scope>NUCLEOTIDE SEQUENCE [LARGE SCALE GENOMIC DNA]</scope>
    <source>
        <strain evidence="3">cv. AL8/78</strain>
    </source>
</reference>
<dbReference type="Gramene" id="AET5Gv20918600.6">
    <property type="protein sequence ID" value="AET5Gv20918600.6"/>
    <property type="gene ID" value="AET5Gv20918600"/>
</dbReference>
<proteinExistence type="predicted"/>
<evidence type="ECO:0000313" key="2">
    <source>
        <dbReference type="EnsemblPlants" id="AET5Gv20918600.6"/>
    </source>
</evidence>
<dbReference type="EnsemblPlants" id="AET5Gv20918600.6">
    <property type="protein sequence ID" value="AET5Gv20918600.6"/>
    <property type="gene ID" value="AET5Gv20918600"/>
</dbReference>
<reference evidence="2" key="5">
    <citation type="journal article" date="2021" name="G3 (Bethesda)">
        <title>Aegilops tauschii genome assembly Aet v5.0 features greater sequence contiguity and improved annotation.</title>
        <authorList>
            <person name="Wang L."/>
            <person name="Zhu T."/>
            <person name="Rodriguez J.C."/>
            <person name="Deal K.R."/>
            <person name="Dubcovsky J."/>
            <person name="McGuire P.E."/>
            <person name="Lux T."/>
            <person name="Spannagl M."/>
            <person name="Mayer K.F.X."/>
            <person name="Baldrich P."/>
            <person name="Meyers B.C."/>
            <person name="Huo N."/>
            <person name="Gu Y.Q."/>
            <person name="Zhou H."/>
            <person name="Devos K.M."/>
            <person name="Bennetzen J.L."/>
            <person name="Unver T."/>
            <person name="Budak H."/>
            <person name="Gulick P.J."/>
            <person name="Galiba G."/>
            <person name="Kalapos B."/>
            <person name="Nelson D.R."/>
            <person name="Li P."/>
            <person name="You F.M."/>
            <person name="Luo M.C."/>
            <person name="Dvorak J."/>
        </authorList>
    </citation>
    <scope>NUCLEOTIDE SEQUENCE [LARGE SCALE GENOMIC DNA]</scope>
    <source>
        <strain evidence="2">cv. AL8/78</strain>
    </source>
</reference>